<evidence type="ECO:0000256" key="3">
    <source>
        <dbReference type="ARBA" id="ARBA00023015"/>
    </source>
</evidence>
<evidence type="ECO:0000256" key="5">
    <source>
        <dbReference type="ARBA" id="ARBA00023242"/>
    </source>
</evidence>
<protein>
    <recommendedName>
        <fullName evidence="9">Transcription initiation factor TFIID subunit 9</fullName>
    </recommendedName>
</protein>
<dbReference type="AlphaFoldDB" id="A0A7D8ZLE5"/>
<keyword evidence="4" id="KW-0804">Transcription</keyword>
<dbReference type="CDD" id="cd07979">
    <property type="entry name" value="HFD_TAF9"/>
    <property type="match status" value="1"/>
</dbReference>
<dbReference type="InterPro" id="IPR009072">
    <property type="entry name" value="Histone-fold"/>
</dbReference>
<dbReference type="OrthoDB" id="341924at2759"/>
<feature type="region of interest" description="Disordered" evidence="6">
    <location>
        <begin position="156"/>
        <end position="223"/>
    </location>
</feature>
<keyword evidence="8" id="KW-1185">Reference proteome</keyword>
<dbReference type="PANTHER" id="PTHR48068:SF4">
    <property type="entry name" value="TATA-BOX BINDING PROTEIN ASSOCIATED FACTOR 9"/>
    <property type="match status" value="1"/>
</dbReference>
<accession>A0A7D8ZLE5</accession>
<evidence type="ECO:0000313" key="8">
    <source>
        <dbReference type="Proteomes" id="UP000473826"/>
    </source>
</evidence>
<comment type="subcellular location">
    <subcellularLocation>
        <location evidence="1">Nucleus</location>
    </subcellularLocation>
</comment>
<keyword evidence="3" id="KW-0805">Transcription regulation</keyword>
<dbReference type="GO" id="GO:0051123">
    <property type="term" value="P:RNA polymerase II preinitiation complex assembly"/>
    <property type="evidence" value="ECO:0007669"/>
    <property type="project" value="TreeGrafter"/>
</dbReference>
<name>A0A7D8ZLE5_VANHU</name>
<dbReference type="Pfam" id="PF02291">
    <property type="entry name" value="TFIID-31kDa"/>
    <property type="match status" value="1"/>
</dbReference>
<comment type="caution">
    <text evidence="7">The sequence shown here is derived from an EMBL/GenBank/DDBJ whole genome shotgun (WGS) entry which is preliminary data.</text>
</comment>
<dbReference type="Proteomes" id="UP000473826">
    <property type="component" value="Unassembled WGS sequence"/>
</dbReference>
<dbReference type="PANTHER" id="PTHR48068">
    <property type="entry name" value="TAF9 RNA POLYMERASE II, TATA BOX-BINDING PROTEIN (TBP)-ASSOCIATED FACTOR"/>
    <property type="match status" value="1"/>
</dbReference>
<reference evidence="7 8" key="1">
    <citation type="journal article" date="2019" name="PLoS Genet.">
        <title>Convergent evolution of linked mating-type loci in basidiomycete fungi.</title>
        <authorList>
            <person name="Sun S."/>
            <person name="Coelho M.A."/>
            <person name="Heitman J."/>
            <person name="Nowrousian M."/>
        </authorList>
    </citation>
    <scope>NUCLEOTIDE SEQUENCE [LARGE SCALE GENOMIC DNA]</scope>
    <source>
        <strain evidence="7 8">CBS 4282</strain>
    </source>
</reference>
<evidence type="ECO:0000256" key="1">
    <source>
        <dbReference type="ARBA" id="ARBA00004123"/>
    </source>
</evidence>
<proteinExistence type="inferred from homology"/>
<dbReference type="EMBL" id="QKWK01000007">
    <property type="protein sequence ID" value="TXT08687.1"/>
    <property type="molecule type" value="Genomic_DNA"/>
</dbReference>
<dbReference type="GO" id="GO:0005669">
    <property type="term" value="C:transcription factor TFIID complex"/>
    <property type="evidence" value="ECO:0007669"/>
    <property type="project" value="TreeGrafter"/>
</dbReference>
<evidence type="ECO:0000313" key="7">
    <source>
        <dbReference type="EMBL" id="TXT08687.1"/>
    </source>
</evidence>
<dbReference type="InterPro" id="IPR003162">
    <property type="entry name" value="TFIID-31"/>
</dbReference>
<dbReference type="Gene3D" id="1.10.20.10">
    <property type="entry name" value="Histone, subunit A"/>
    <property type="match status" value="1"/>
</dbReference>
<evidence type="ECO:0000256" key="6">
    <source>
        <dbReference type="SAM" id="MobiDB-lite"/>
    </source>
</evidence>
<dbReference type="GO" id="GO:0046982">
    <property type="term" value="F:protein heterodimerization activity"/>
    <property type="evidence" value="ECO:0007669"/>
    <property type="project" value="InterPro"/>
</dbReference>
<evidence type="ECO:0000256" key="4">
    <source>
        <dbReference type="ARBA" id="ARBA00023163"/>
    </source>
</evidence>
<dbReference type="SUPFAM" id="SSF47113">
    <property type="entry name" value="Histone-fold"/>
    <property type="match status" value="1"/>
</dbReference>
<evidence type="ECO:0000256" key="2">
    <source>
        <dbReference type="ARBA" id="ARBA00007646"/>
    </source>
</evidence>
<gene>
    <name evidence="7" type="ORF">VHUM_02815</name>
</gene>
<sequence length="223" mass="24442">MANTSTRTSELALYPEQARLTRTVPRDGRLLALILASKGIADADERVIHQLLDFAHRYTADVLQSAQALADHAGRTGPQSNRIEKEDVELAIQMRRRYEFFEAPPRDYLASLAHELNAQPLPPLSESFEMVRLPPASQRLTEVTFDLVPTDAAAALSDDDLRTNAADSESESESDEDADGDAEADGEAEPEAEAEADAAGEEDDEMEEVGVPAEREVDEDYDA</sequence>
<organism evidence="7 8">
    <name type="scientific">Vanrija humicola</name>
    <name type="common">Yeast</name>
    <name type="synonym">Cryptococcus humicola</name>
    <dbReference type="NCBI Taxonomy" id="5417"/>
    <lineage>
        <taxon>Eukaryota</taxon>
        <taxon>Fungi</taxon>
        <taxon>Dikarya</taxon>
        <taxon>Basidiomycota</taxon>
        <taxon>Agaricomycotina</taxon>
        <taxon>Tremellomycetes</taxon>
        <taxon>Trichosporonales</taxon>
        <taxon>Trichosporonaceae</taxon>
        <taxon>Vanrija</taxon>
    </lineage>
</organism>
<feature type="compositionally biased region" description="Acidic residues" evidence="6">
    <location>
        <begin position="168"/>
        <end position="208"/>
    </location>
</feature>
<keyword evidence="5" id="KW-0539">Nucleus</keyword>
<dbReference type="GO" id="GO:0003713">
    <property type="term" value="F:transcription coactivator activity"/>
    <property type="evidence" value="ECO:0007669"/>
    <property type="project" value="TreeGrafter"/>
</dbReference>
<dbReference type="GO" id="GO:0016251">
    <property type="term" value="F:RNA polymerase II general transcription initiation factor activity"/>
    <property type="evidence" value="ECO:0007669"/>
    <property type="project" value="TreeGrafter"/>
</dbReference>
<dbReference type="InterPro" id="IPR051431">
    <property type="entry name" value="TFIID_subunit_9"/>
</dbReference>
<comment type="similarity">
    <text evidence="2">Belongs to the TAF9 family.</text>
</comment>
<dbReference type="GO" id="GO:0000124">
    <property type="term" value="C:SAGA complex"/>
    <property type="evidence" value="ECO:0007669"/>
    <property type="project" value="TreeGrafter"/>
</dbReference>
<evidence type="ECO:0008006" key="9">
    <source>
        <dbReference type="Google" id="ProtNLM"/>
    </source>
</evidence>